<dbReference type="InterPro" id="IPR001357">
    <property type="entry name" value="BRCT_dom"/>
</dbReference>
<dbReference type="PROSITE" id="PS50172">
    <property type="entry name" value="BRCT"/>
    <property type="match status" value="1"/>
</dbReference>
<dbReference type="OrthoDB" id="28261at2759"/>
<dbReference type="KEGG" id="edi:EDI_275860"/>
<reference evidence="4" key="1">
    <citation type="submission" date="2007-12" db="EMBL/GenBank/DDBJ databases">
        <title>Annotation of Entamoeba dispar SAW760.</title>
        <authorList>
            <person name="Lorenzi H."/>
            <person name="Inman J."/>
            <person name="Schobel S."/>
            <person name="Amedeo P."/>
            <person name="Caler E."/>
        </authorList>
    </citation>
    <scope>NUCLEOTIDE SEQUENCE [LARGE SCALE GENOMIC DNA]</scope>
    <source>
        <strain evidence="4">ATCC PRA-260 / SAW760</strain>
    </source>
</reference>
<dbReference type="EMBL" id="DS548043">
    <property type="protein sequence ID" value="EDR29488.1"/>
    <property type="molecule type" value="Genomic_DNA"/>
</dbReference>
<dbReference type="RefSeq" id="XP_001734371.1">
    <property type="nucleotide sequence ID" value="XM_001734319.1"/>
</dbReference>
<protein>
    <recommendedName>
        <fullName evidence="2">BRCT domain-containing protein</fullName>
    </recommendedName>
</protein>
<organism evidence="4">
    <name type="scientific">Entamoeba dispar (strain ATCC PRA-260 / SAW760)</name>
    <dbReference type="NCBI Taxonomy" id="370354"/>
    <lineage>
        <taxon>Eukaryota</taxon>
        <taxon>Amoebozoa</taxon>
        <taxon>Evosea</taxon>
        <taxon>Archamoebae</taxon>
        <taxon>Mastigamoebida</taxon>
        <taxon>Entamoebidae</taxon>
        <taxon>Entamoeba</taxon>
    </lineage>
</organism>
<accession>B0E7L8</accession>
<proteinExistence type="predicted"/>
<dbReference type="Proteomes" id="UP000008076">
    <property type="component" value="Unassembled WGS sequence"/>
</dbReference>
<gene>
    <name evidence="3" type="ORF">EDI_275860</name>
</gene>
<feature type="domain" description="BRCT" evidence="2">
    <location>
        <begin position="138"/>
        <end position="192"/>
    </location>
</feature>
<dbReference type="VEuPathDB" id="AmoebaDB:EDI_275860"/>
<feature type="region of interest" description="Disordered" evidence="1">
    <location>
        <begin position="63"/>
        <end position="90"/>
    </location>
</feature>
<dbReference type="AlphaFoldDB" id="B0E7L8"/>
<evidence type="ECO:0000313" key="3">
    <source>
        <dbReference type="EMBL" id="EDR29488.1"/>
    </source>
</evidence>
<dbReference type="InterPro" id="IPR036420">
    <property type="entry name" value="BRCT_dom_sf"/>
</dbReference>
<dbReference type="eggNOG" id="ENOG502RCTW">
    <property type="taxonomic scope" value="Eukaryota"/>
</dbReference>
<dbReference type="OMA" id="GIVICCY"/>
<sequence>MPPKRKHAVKAQVTKPQLAENEVSIEKDEQIHHTYKTRTNRKHTKKLHVVIDKNDEQIAYDEDSFQEGTTNQKDSHYQTKKNHHDTTPSHQIVKKFNEGEIKTKHIPVDTSVAKQPIKGIVICCYGTTIDIPKEIENKEFSSLTSYVVYSSGKIKKDVVEKCGISNIPIVSEQWLIDTIKSTTIKDPCKYLVPIDKLDIDEEIKRIQITNKDSRKKRILDLLH</sequence>
<evidence type="ECO:0000259" key="2">
    <source>
        <dbReference type="PROSITE" id="PS50172"/>
    </source>
</evidence>
<dbReference type="SUPFAM" id="SSF52113">
    <property type="entry name" value="BRCT domain"/>
    <property type="match status" value="1"/>
</dbReference>
<dbReference type="GeneID" id="5879275"/>
<keyword evidence="4" id="KW-1185">Reference proteome</keyword>
<name>B0E7L8_ENTDS</name>
<evidence type="ECO:0000256" key="1">
    <source>
        <dbReference type="SAM" id="MobiDB-lite"/>
    </source>
</evidence>
<evidence type="ECO:0000313" key="4">
    <source>
        <dbReference type="Proteomes" id="UP000008076"/>
    </source>
</evidence>
<dbReference type="CDD" id="cd00027">
    <property type="entry name" value="BRCT"/>
    <property type="match status" value="1"/>
</dbReference>